<evidence type="ECO:0000256" key="7">
    <source>
        <dbReference type="HAMAP-Rule" id="MF_00488"/>
    </source>
</evidence>
<keyword evidence="12" id="KW-1185">Reference proteome</keyword>
<dbReference type="PANTHER" id="PTHR43128:SF16">
    <property type="entry name" value="L-LACTATE DEHYDROGENASE"/>
    <property type="match status" value="1"/>
</dbReference>
<dbReference type="InterPro" id="IPR015955">
    <property type="entry name" value="Lactate_DH/Glyco_Ohase_4_C"/>
</dbReference>
<dbReference type="EC" id="1.1.1.27" evidence="3 7"/>
<dbReference type="InterPro" id="IPR001236">
    <property type="entry name" value="Lactate/malate_DH_N"/>
</dbReference>
<evidence type="ECO:0000256" key="8">
    <source>
        <dbReference type="SAM" id="MobiDB-lite"/>
    </source>
</evidence>
<feature type="binding site" evidence="7">
    <location>
        <position position="167"/>
    </location>
    <ligand>
        <name>NAD(+)</name>
        <dbReference type="ChEBI" id="CHEBI:57540"/>
    </ligand>
</feature>
<feature type="binding site" evidence="7">
    <location>
        <position position="192"/>
    </location>
    <ligand>
        <name>beta-D-fructose 1,6-bisphosphate</name>
        <dbReference type="ChEBI" id="CHEBI:32966"/>
        <note>allosteric activator</note>
    </ligand>
</feature>
<evidence type="ECO:0000313" key="12">
    <source>
        <dbReference type="Proteomes" id="UP000612352"/>
    </source>
</evidence>
<dbReference type="HAMAP" id="MF_00488">
    <property type="entry name" value="Lactate_dehydrog"/>
    <property type="match status" value="1"/>
</dbReference>
<evidence type="ECO:0000259" key="9">
    <source>
        <dbReference type="Pfam" id="PF00056"/>
    </source>
</evidence>
<dbReference type="InterPro" id="IPR036291">
    <property type="entry name" value="NAD(P)-bd_dom_sf"/>
</dbReference>
<feature type="binding site" evidence="7">
    <location>
        <begin position="142"/>
        <end position="144"/>
    </location>
    <ligand>
        <name>NAD(+)</name>
        <dbReference type="ChEBI" id="CHEBI:57540"/>
    </ligand>
</feature>
<proteinExistence type="inferred from homology"/>
<feature type="binding site" evidence="7">
    <location>
        <position position="37"/>
    </location>
    <ligand>
        <name>NAD(+)</name>
        <dbReference type="ChEBI" id="CHEBI:57540"/>
    </ligand>
</feature>
<dbReference type="GO" id="GO:0004459">
    <property type="term" value="F:L-lactate dehydrogenase (NAD+) activity"/>
    <property type="evidence" value="ECO:0007669"/>
    <property type="project" value="UniProtKB-EC"/>
</dbReference>
<feature type="binding site" evidence="7">
    <location>
        <position position="58"/>
    </location>
    <ligand>
        <name>NAD(+)</name>
        <dbReference type="ChEBI" id="CHEBI:57540"/>
    </ligand>
</feature>
<dbReference type="InterPro" id="IPR001557">
    <property type="entry name" value="L-lactate/malate_DH"/>
</dbReference>
<feature type="binding site" evidence="7">
    <location>
        <position position="106"/>
    </location>
    <ligand>
        <name>substrate</name>
    </ligand>
</feature>
<evidence type="ECO:0000256" key="1">
    <source>
        <dbReference type="ARBA" id="ARBA00004843"/>
    </source>
</evidence>
<feature type="binding site" evidence="7">
    <location>
        <begin position="103"/>
        <end position="104"/>
    </location>
    <ligand>
        <name>NAD(+)</name>
        <dbReference type="ChEBI" id="CHEBI:57540"/>
    </ligand>
</feature>
<feature type="binding site" evidence="7">
    <location>
        <position position="112"/>
    </location>
    <ligand>
        <name>substrate</name>
    </ligand>
</feature>
<feature type="binding site" evidence="7">
    <location>
        <begin position="144"/>
        <end position="147"/>
    </location>
    <ligand>
        <name>substrate</name>
    </ligand>
</feature>
<dbReference type="Pfam" id="PF02866">
    <property type="entry name" value="Ldh_1_C"/>
    <property type="match status" value="1"/>
</dbReference>
<evidence type="ECO:0000256" key="2">
    <source>
        <dbReference type="ARBA" id="ARBA00006054"/>
    </source>
</evidence>
<feature type="binding site" evidence="7">
    <location>
        <position position="125"/>
    </location>
    <ligand>
        <name>NAD(+)</name>
        <dbReference type="ChEBI" id="CHEBI:57540"/>
    </ligand>
</feature>
<dbReference type="Proteomes" id="UP000612352">
    <property type="component" value="Unassembled WGS sequence"/>
</dbReference>
<comment type="activity regulation">
    <text evidence="7">Allosterically activated by fructose 1,6-bisphosphate (FBP).</text>
</comment>
<keyword evidence="7" id="KW-0597">Phosphoprotein</keyword>
<dbReference type="EMBL" id="JAEDAJ010000006">
    <property type="protein sequence ID" value="MBK0331988.1"/>
    <property type="molecule type" value="Genomic_DNA"/>
</dbReference>
<dbReference type="Pfam" id="PF00056">
    <property type="entry name" value="Ldh_1_N"/>
    <property type="match status" value="1"/>
</dbReference>
<accession>A0ABS1BBK3</accession>
<comment type="similarity">
    <text evidence="2 7">Belongs to the LDH/MDH superfamily. LDH family.</text>
</comment>
<keyword evidence="4 7" id="KW-0560">Oxidoreductase</keyword>
<reference evidence="11 12" key="1">
    <citation type="submission" date="2020-12" db="EMBL/GenBank/DDBJ databases">
        <title>Brachybacterium sp. MASK1Z-5, whole genome shotgun sequence.</title>
        <authorList>
            <person name="Tuo L."/>
        </authorList>
    </citation>
    <scope>NUCLEOTIDE SEQUENCE [LARGE SCALE GENOMIC DNA]</scope>
    <source>
        <strain evidence="11 12">MASK1Z-5</strain>
    </source>
</reference>
<organism evidence="11 12">
    <name type="scientific">Brachybacterium halotolerans</name>
    <dbReference type="NCBI Taxonomy" id="2795215"/>
    <lineage>
        <taxon>Bacteria</taxon>
        <taxon>Bacillati</taxon>
        <taxon>Actinomycetota</taxon>
        <taxon>Actinomycetes</taxon>
        <taxon>Micrococcales</taxon>
        <taxon>Dermabacteraceae</taxon>
        <taxon>Brachybacterium</taxon>
    </lineage>
</organism>
<dbReference type="InterPro" id="IPR011304">
    <property type="entry name" value="L-lactate_DH"/>
</dbReference>
<comment type="function">
    <text evidence="7">Catalyzes the conversion of lactate to pyruvate.</text>
</comment>
<dbReference type="InterPro" id="IPR022383">
    <property type="entry name" value="Lactate/malate_DH_C"/>
</dbReference>
<sequence>MSASHAPQPRPSSAPDHASAAAPPTGGRLAVVGAGAVGSSVAYAAMLRGSARSIALYDIRAEKVRAEVLDLAHGSPLAGGAEITGGDDVACVAGADVVVITAGAAQAPGQTRLDLAGTNVKILESLMPQLLAQAPDAVFILVTNPCDVLTVAADALADLPRGRVFASGTVLDTSRLRWRLAERLGIAPRSIHATIIGEHGDSEFPLWSSAHIGQVPLQDWTDGAGAAGAAGAADTPALSREELDRLGHEVAGAAYEVIQGKGATNLAIGVAAARIVEAVLRDERAVLPVSSPLTGYRGISGVAMSVPSIVGRAGVERTLEVPMDEDERARLLASADALREVQRSLGL</sequence>
<feature type="domain" description="Lactate/malate dehydrogenase N-terminal" evidence="9">
    <location>
        <begin position="28"/>
        <end position="165"/>
    </location>
</feature>
<dbReference type="PROSITE" id="PS00064">
    <property type="entry name" value="L_LDH"/>
    <property type="match status" value="1"/>
</dbReference>
<evidence type="ECO:0000256" key="3">
    <source>
        <dbReference type="ARBA" id="ARBA00012967"/>
    </source>
</evidence>
<feature type="active site" description="Proton acceptor" evidence="7">
    <location>
        <position position="199"/>
    </location>
</feature>
<dbReference type="NCBIfam" id="TIGR01771">
    <property type="entry name" value="L-LDH-NAD"/>
    <property type="match status" value="1"/>
</dbReference>
<evidence type="ECO:0000256" key="6">
    <source>
        <dbReference type="ARBA" id="ARBA00049258"/>
    </source>
</evidence>
<gene>
    <name evidence="7" type="primary">ldh</name>
    <name evidence="11" type="ORF">I8D64_11320</name>
</gene>
<feature type="domain" description="Lactate/malate dehydrogenase C-terminal" evidence="10">
    <location>
        <begin position="169"/>
        <end position="340"/>
    </location>
</feature>
<dbReference type="PIRSF" id="PIRSF000102">
    <property type="entry name" value="Lac_mal_DH"/>
    <property type="match status" value="1"/>
</dbReference>
<comment type="subcellular location">
    <subcellularLocation>
        <location evidence="7">Cytoplasm</location>
    </subcellularLocation>
</comment>
<feature type="modified residue" description="Phosphotyrosine" evidence="7">
    <location>
        <position position="255"/>
    </location>
</feature>
<feature type="binding site" evidence="7">
    <location>
        <begin position="172"/>
        <end position="175"/>
    </location>
    <ligand>
        <name>substrate</name>
    </ligand>
</feature>
<name>A0ABS1BBK3_9MICO</name>
<keyword evidence="7" id="KW-0963">Cytoplasm</keyword>
<evidence type="ECO:0000313" key="11">
    <source>
        <dbReference type="EMBL" id="MBK0331988.1"/>
    </source>
</evidence>
<dbReference type="InterPro" id="IPR018177">
    <property type="entry name" value="L-lactate_DH_AS"/>
</dbReference>
<evidence type="ECO:0000256" key="5">
    <source>
        <dbReference type="ARBA" id="ARBA00023027"/>
    </source>
</evidence>
<dbReference type="PRINTS" id="PR00086">
    <property type="entry name" value="LLDHDRGNASE"/>
</dbReference>
<comment type="catalytic activity">
    <reaction evidence="6 7">
        <text>(S)-lactate + NAD(+) = pyruvate + NADH + H(+)</text>
        <dbReference type="Rhea" id="RHEA:23444"/>
        <dbReference type="ChEBI" id="CHEBI:15361"/>
        <dbReference type="ChEBI" id="CHEBI:15378"/>
        <dbReference type="ChEBI" id="CHEBI:16651"/>
        <dbReference type="ChEBI" id="CHEBI:57540"/>
        <dbReference type="ChEBI" id="CHEBI:57945"/>
        <dbReference type="EC" id="1.1.1.27"/>
    </reaction>
</comment>
<dbReference type="PANTHER" id="PTHR43128">
    <property type="entry name" value="L-2-HYDROXYCARBOXYLATE DEHYDROGENASE (NAD(P)(+))"/>
    <property type="match status" value="1"/>
</dbReference>
<dbReference type="SUPFAM" id="SSF51735">
    <property type="entry name" value="NAD(P)-binding Rossmann-fold domains"/>
    <property type="match status" value="1"/>
</dbReference>
<comment type="caution">
    <text evidence="11">The sequence shown here is derived from an EMBL/GenBank/DDBJ whole genome shotgun (WGS) entry which is preliminary data.</text>
</comment>
<feature type="region of interest" description="Disordered" evidence="8">
    <location>
        <begin position="1"/>
        <end position="24"/>
    </location>
</feature>
<feature type="binding site" evidence="7">
    <location>
        <position position="63"/>
    </location>
    <ligand>
        <name>NAD(+)</name>
        <dbReference type="ChEBI" id="CHEBI:57540"/>
    </ligand>
</feature>
<feature type="compositionally biased region" description="Low complexity" evidence="8">
    <location>
        <begin position="11"/>
        <end position="24"/>
    </location>
</feature>
<feature type="binding site" evidence="7">
    <location>
        <position position="264"/>
    </location>
    <ligand>
        <name>substrate</name>
    </ligand>
</feature>
<comment type="pathway">
    <text evidence="1 7">Fermentation; pyruvate fermentation to lactate; (S)-lactate from pyruvate: step 1/1.</text>
</comment>
<dbReference type="Gene3D" id="3.40.50.720">
    <property type="entry name" value="NAD(P)-binding Rossmann-like Domain"/>
    <property type="match status" value="1"/>
</dbReference>
<protein>
    <recommendedName>
        <fullName evidence="3 7">L-lactate dehydrogenase</fullName>
        <shortName evidence="7">L-LDH</shortName>
        <ecNumber evidence="3 7">1.1.1.27</ecNumber>
    </recommendedName>
</protein>
<keyword evidence="5 7" id="KW-0520">NAD</keyword>
<dbReference type="RefSeq" id="WP_200502825.1">
    <property type="nucleotide sequence ID" value="NZ_JAEDAJ010000006.1"/>
</dbReference>
<dbReference type="SUPFAM" id="SSF56327">
    <property type="entry name" value="LDH C-terminal domain-like"/>
    <property type="match status" value="1"/>
</dbReference>
<comment type="caution">
    <text evidence="7">Lacks conserved residue(s) required for the propagation of feature annotation.</text>
</comment>
<dbReference type="Gene3D" id="3.90.110.10">
    <property type="entry name" value="Lactate dehydrogenase/glycoside hydrolase, family 4, C-terminal"/>
    <property type="match status" value="1"/>
</dbReference>
<keyword evidence="7" id="KW-0021">Allosteric enzyme</keyword>
<feature type="binding site" evidence="7">
    <location>
        <position position="177"/>
    </location>
    <ligand>
        <name>beta-D-fructose 1,6-bisphosphate</name>
        <dbReference type="ChEBI" id="CHEBI:32966"/>
        <note>allosteric activator</note>
    </ligand>
</feature>
<evidence type="ECO:0000256" key="4">
    <source>
        <dbReference type="ARBA" id="ARBA00023002"/>
    </source>
</evidence>
<comment type="subunit">
    <text evidence="7">Homotetramer.</text>
</comment>
<evidence type="ECO:0000259" key="10">
    <source>
        <dbReference type="Pfam" id="PF02866"/>
    </source>
</evidence>